<dbReference type="GO" id="GO:0005794">
    <property type="term" value="C:Golgi apparatus"/>
    <property type="evidence" value="ECO:0007669"/>
    <property type="project" value="TreeGrafter"/>
</dbReference>
<organism evidence="4 5">
    <name type="scientific">Ascodesmis nigricans</name>
    <dbReference type="NCBI Taxonomy" id="341454"/>
    <lineage>
        <taxon>Eukaryota</taxon>
        <taxon>Fungi</taxon>
        <taxon>Dikarya</taxon>
        <taxon>Ascomycota</taxon>
        <taxon>Pezizomycotina</taxon>
        <taxon>Pezizomycetes</taxon>
        <taxon>Pezizales</taxon>
        <taxon>Ascodesmidaceae</taxon>
        <taxon>Ascodesmis</taxon>
    </lineage>
</organism>
<feature type="region of interest" description="Disordered" evidence="1">
    <location>
        <begin position="353"/>
        <end position="376"/>
    </location>
</feature>
<dbReference type="Proteomes" id="UP000298138">
    <property type="component" value="Unassembled WGS sequence"/>
</dbReference>
<evidence type="ECO:0000313" key="5">
    <source>
        <dbReference type="Proteomes" id="UP000298138"/>
    </source>
</evidence>
<evidence type="ECO:0000256" key="2">
    <source>
        <dbReference type="SAM" id="Phobius"/>
    </source>
</evidence>
<keyword evidence="2" id="KW-0812">Transmembrane</keyword>
<sequence length="376" mass="43634">MYRPNTLWSWSFLALAFIQSCIVLACEGYVFARYQENLIPNHIDALSNLKEANRQNQEFLYQIDFTQAQPRTIPTYLTLFIFAHVFLVVLCYDALRLKNTIQVIGICIFNLAMLVYAAIQMDQIRDANDALKKPLVEGQDLQKKEIWSDIKPFLITIPCVIALSSMIMFFVAWKLYDEFAWKIYKHISADLRMKKRYLTFQIFIALLKFDFFFFVGFTIQFIVIVAATSGYSEHEVDGRDYEFYVTIAALPVTILFLVLAAWCTRREKLYPMYAAVTLFFAALAYFIFKLVRMFQKDYEQSFKPARRSLTTFAVITILLIVLTIGNAVACMMNFNKGLKPHITKRKVNDDDDKNSISLEMTHPHSAQPVPSRMTID</sequence>
<evidence type="ECO:0000256" key="1">
    <source>
        <dbReference type="SAM" id="MobiDB-lite"/>
    </source>
</evidence>
<name>A0A4S2N332_9PEZI</name>
<reference evidence="4 5" key="1">
    <citation type="submission" date="2019-04" db="EMBL/GenBank/DDBJ databases">
        <title>Comparative genomics and transcriptomics to analyze fruiting body development in filamentous ascomycetes.</title>
        <authorList>
            <consortium name="DOE Joint Genome Institute"/>
            <person name="Lutkenhaus R."/>
            <person name="Traeger S."/>
            <person name="Breuer J."/>
            <person name="Kuo A."/>
            <person name="Lipzen A."/>
            <person name="Pangilinan J."/>
            <person name="Dilworth D."/>
            <person name="Sandor L."/>
            <person name="Poggeler S."/>
            <person name="Barry K."/>
            <person name="Grigoriev I.V."/>
            <person name="Nowrousian M."/>
        </authorList>
    </citation>
    <scope>NUCLEOTIDE SEQUENCE [LARGE SCALE GENOMIC DNA]</scope>
    <source>
        <strain evidence="4 5">CBS 389.68</strain>
    </source>
</reference>
<gene>
    <name evidence="4" type="ORF">EX30DRAFT_85388</name>
</gene>
<proteinExistence type="predicted"/>
<keyword evidence="2" id="KW-0472">Membrane</keyword>
<feature type="transmembrane region" description="Helical" evidence="2">
    <location>
        <begin position="73"/>
        <end position="92"/>
    </location>
</feature>
<feature type="signal peptide" evidence="3">
    <location>
        <begin position="1"/>
        <end position="28"/>
    </location>
</feature>
<keyword evidence="3" id="KW-0732">Signal</keyword>
<feature type="transmembrane region" description="Helical" evidence="2">
    <location>
        <begin position="270"/>
        <end position="288"/>
    </location>
</feature>
<protein>
    <submittedName>
        <fullName evidence="4">Uncharacterized protein</fullName>
    </submittedName>
</protein>
<feature type="transmembrane region" description="Helical" evidence="2">
    <location>
        <begin position="243"/>
        <end position="263"/>
    </location>
</feature>
<feature type="transmembrane region" description="Helical" evidence="2">
    <location>
        <begin position="308"/>
        <end position="334"/>
    </location>
</feature>
<dbReference type="AlphaFoldDB" id="A0A4S2N332"/>
<keyword evidence="5" id="KW-1185">Reference proteome</keyword>
<feature type="transmembrane region" description="Helical" evidence="2">
    <location>
        <begin position="197"/>
        <end position="223"/>
    </location>
</feature>
<dbReference type="PANTHER" id="PTHR34391">
    <property type="entry name" value="UPF0658 GOLGI APPARATUS MEMBRANE PROTEIN C1952.10C-RELATED"/>
    <property type="match status" value="1"/>
</dbReference>
<dbReference type="InParanoid" id="A0A4S2N332"/>
<evidence type="ECO:0000313" key="4">
    <source>
        <dbReference type="EMBL" id="TGZ83560.1"/>
    </source>
</evidence>
<evidence type="ECO:0000256" key="3">
    <source>
        <dbReference type="SAM" id="SignalP"/>
    </source>
</evidence>
<feature type="chain" id="PRO_5020746729" evidence="3">
    <location>
        <begin position="29"/>
        <end position="376"/>
    </location>
</feature>
<feature type="transmembrane region" description="Helical" evidence="2">
    <location>
        <begin position="99"/>
        <end position="119"/>
    </location>
</feature>
<dbReference type="EMBL" id="ML220113">
    <property type="protein sequence ID" value="TGZ83560.1"/>
    <property type="molecule type" value="Genomic_DNA"/>
</dbReference>
<dbReference type="PANTHER" id="PTHR34391:SF1">
    <property type="entry name" value="UPF0658 GOLGI APPARATUS MEMBRANE PROTEIN C1952.10C-RELATED"/>
    <property type="match status" value="1"/>
</dbReference>
<keyword evidence="2" id="KW-1133">Transmembrane helix</keyword>
<feature type="transmembrane region" description="Helical" evidence="2">
    <location>
        <begin position="153"/>
        <end position="176"/>
    </location>
</feature>
<accession>A0A4S2N332</accession>
<dbReference type="PROSITE" id="PS51257">
    <property type="entry name" value="PROKAR_LIPOPROTEIN"/>
    <property type="match status" value="1"/>
</dbReference>
<dbReference type="InterPro" id="IPR040410">
    <property type="entry name" value="UPF0658_Golgi"/>
</dbReference>
<dbReference type="OrthoDB" id="2448307at2759"/>